<dbReference type="PATRIC" id="fig|292563.3.peg.848"/>
<accession>K9YL14</accession>
<comment type="function">
    <text evidence="1 6">May be involved in the biosynthesis of molybdopterin.</text>
</comment>
<dbReference type="SMART" id="SM00852">
    <property type="entry name" value="MoCF_biosynth"/>
    <property type="match status" value="1"/>
</dbReference>
<keyword evidence="9" id="KW-1185">Reference proteome</keyword>
<dbReference type="PANTHER" id="PTHR43232:SF2">
    <property type="entry name" value="MOLYBDENUM COFACTOR BIOSYNTHESIS PROTEIN B"/>
    <property type="match status" value="1"/>
</dbReference>
<name>K9YL14_CYASC</name>
<dbReference type="InterPro" id="IPR001453">
    <property type="entry name" value="MoaB/Mog_dom"/>
</dbReference>
<dbReference type="GO" id="GO:0006777">
    <property type="term" value="P:Mo-molybdopterin cofactor biosynthetic process"/>
    <property type="evidence" value="ECO:0007669"/>
    <property type="project" value="UniProtKB-UniRule"/>
</dbReference>
<dbReference type="InterPro" id="IPR012245">
    <property type="entry name" value="MoaB"/>
</dbReference>
<evidence type="ECO:0000256" key="1">
    <source>
        <dbReference type="ARBA" id="ARBA00003487"/>
    </source>
</evidence>
<evidence type="ECO:0000313" key="8">
    <source>
        <dbReference type="EMBL" id="AFZ46778.1"/>
    </source>
</evidence>
<dbReference type="PANTHER" id="PTHR43232">
    <property type="entry name" value="MOLYBDENUM COFACTOR BIOSYNTHESIS PROTEIN B"/>
    <property type="match status" value="1"/>
</dbReference>
<evidence type="ECO:0000313" key="9">
    <source>
        <dbReference type="Proteomes" id="UP000010483"/>
    </source>
</evidence>
<dbReference type="Proteomes" id="UP000010483">
    <property type="component" value="Chromosome"/>
</dbReference>
<dbReference type="InterPro" id="IPR008284">
    <property type="entry name" value="MoCF_biosynth_CS"/>
</dbReference>
<sequence>MVIPHEDKKFIIVNCGIITISDTRNFESDKSGKIIKEKLSEKQHNISFYQIVKDDPEQIKSLINKLVKEETIDILILNGGTGIAPRDNTFDVLEKLLDKKIPGFGELFRYLSYQEIGSRAMVSRAIAGIYKNKIIFSLPGSSNAVKLGMDKLILPELNHLISQLSSS</sequence>
<comment type="similarity">
    <text evidence="3 6">Belongs to the MoaB/Mog family.</text>
</comment>
<protein>
    <recommendedName>
        <fullName evidence="4 6">Molybdenum cofactor biosynthesis protein B</fullName>
    </recommendedName>
</protein>
<dbReference type="PIRSF" id="PIRSF006443">
    <property type="entry name" value="MoaB"/>
    <property type="match status" value="1"/>
</dbReference>
<keyword evidence="5 6" id="KW-0501">Molybdenum cofactor biosynthesis</keyword>
<proteinExistence type="inferred from homology"/>
<organism evidence="8 9">
    <name type="scientific">Cyanobacterium stanieri (strain ATCC 29140 / PCC 7202)</name>
    <dbReference type="NCBI Taxonomy" id="292563"/>
    <lineage>
        <taxon>Bacteria</taxon>
        <taxon>Bacillati</taxon>
        <taxon>Cyanobacteriota</taxon>
        <taxon>Cyanophyceae</taxon>
        <taxon>Oscillatoriophycideae</taxon>
        <taxon>Chroococcales</taxon>
        <taxon>Geminocystaceae</taxon>
        <taxon>Cyanobacterium</taxon>
    </lineage>
</organism>
<dbReference type="Pfam" id="PF00994">
    <property type="entry name" value="MoCF_biosynth"/>
    <property type="match status" value="1"/>
</dbReference>
<feature type="domain" description="MoaB/Mog" evidence="7">
    <location>
        <begin position="16"/>
        <end position="160"/>
    </location>
</feature>
<gene>
    <name evidence="8" type="ordered locus">Cyast_0806</name>
</gene>
<evidence type="ECO:0000259" key="7">
    <source>
        <dbReference type="SMART" id="SM00852"/>
    </source>
</evidence>
<dbReference type="HOGENOM" id="CLU_077358_2_3_3"/>
<dbReference type="BioCyc" id="CSTA292563:G1353-812-MONOMER"/>
<evidence type="ECO:0000256" key="3">
    <source>
        <dbReference type="ARBA" id="ARBA00006112"/>
    </source>
</evidence>
<dbReference type="PROSITE" id="PS01078">
    <property type="entry name" value="MOCF_BIOSYNTHESIS_1"/>
    <property type="match status" value="1"/>
</dbReference>
<dbReference type="NCBIfam" id="TIGR00177">
    <property type="entry name" value="molyb_syn"/>
    <property type="match status" value="1"/>
</dbReference>
<dbReference type="GO" id="GO:0005829">
    <property type="term" value="C:cytosol"/>
    <property type="evidence" value="ECO:0007669"/>
    <property type="project" value="TreeGrafter"/>
</dbReference>
<evidence type="ECO:0000256" key="2">
    <source>
        <dbReference type="ARBA" id="ARBA00005046"/>
    </source>
</evidence>
<dbReference type="KEGG" id="csn:Cyast_0806"/>
<dbReference type="FunFam" id="3.40.980.10:FF:000006">
    <property type="entry name" value="Molybdenum cofactor biosynthesis protein B"/>
    <property type="match status" value="1"/>
</dbReference>
<dbReference type="STRING" id="292563.Cyast_0806"/>
<evidence type="ECO:0000256" key="5">
    <source>
        <dbReference type="ARBA" id="ARBA00023150"/>
    </source>
</evidence>
<dbReference type="UniPathway" id="UPA00344"/>
<comment type="pathway">
    <text evidence="2 6">Cofactor biosynthesis; molybdopterin biosynthesis.</text>
</comment>
<dbReference type="AlphaFoldDB" id="K9YL14"/>
<reference evidence="9" key="1">
    <citation type="journal article" date="2013" name="Proc. Natl. Acad. Sci. U.S.A.">
        <title>Improving the coverage of the cyanobacterial phylum using diversity-driven genome sequencing.</title>
        <authorList>
            <person name="Shih P.M."/>
            <person name="Wu D."/>
            <person name="Latifi A."/>
            <person name="Axen S.D."/>
            <person name="Fewer D.P."/>
            <person name="Talla E."/>
            <person name="Calteau A."/>
            <person name="Cai F."/>
            <person name="Tandeau de Marsac N."/>
            <person name="Rippka R."/>
            <person name="Herdman M."/>
            <person name="Sivonen K."/>
            <person name="Coursin T."/>
            <person name="Laurent T."/>
            <person name="Goodwin L."/>
            <person name="Nolan M."/>
            <person name="Davenport K.W."/>
            <person name="Han C.S."/>
            <person name="Rubin E.M."/>
            <person name="Eisen J.A."/>
            <person name="Woyke T."/>
            <person name="Gugger M."/>
            <person name="Kerfeld C.A."/>
        </authorList>
    </citation>
    <scope>NUCLEOTIDE SEQUENCE [LARGE SCALE GENOMIC DNA]</scope>
    <source>
        <strain evidence="9">ATCC 29140 / PCC 7202</strain>
    </source>
</reference>
<dbReference type="eggNOG" id="COG0521">
    <property type="taxonomic scope" value="Bacteria"/>
</dbReference>
<dbReference type="Gene3D" id="3.40.980.10">
    <property type="entry name" value="MoaB/Mog-like domain"/>
    <property type="match status" value="1"/>
</dbReference>
<dbReference type="InterPro" id="IPR036425">
    <property type="entry name" value="MoaB/Mog-like_dom_sf"/>
</dbReference>
<dbReference type="EMBL" id="CP003940">
    <property type="protein sequence ID" value="AFZ46778.1"/>
    <property type="molecule type" value="Genomic_DNA"/>
</dbReference>
<evidence type="ECO:0000256" key="6">
    <source>
        <dbReference type="PIRNR" id="PIRNR006443"/>
    </source>
</evidence>
<evidence type="ECO:0000256" key="4">
    <source>
        <dbReference type="ARBA" id="ARBA00015262"/>
    </source>
</evidence>
<dbReference type="SUPFAM" id="SSF53218">
    <property type="entry name" value="Molybdenum cofactor biosynthesis proteins"/>
    <property type="match status" value="1"/>
</dbReference>
<dbReference type="CDD" id="cd00886">
    <property type="entry name" value="MogA_MoaB"/>
    <property type="match status" value="1"/>
</dbReference>